<keyword evidence="5 6" id="KW-0472">Membrane</keyword>
<dbReference type="Ensembl" id="ENSSGRT00000114337.1">
    <property type="protein sequence ID" value="ENSSGRP00000107612.1"/>
    <property type="gene ID" value="ENSSGRG00000053075.1"/>
</dbReference>
<comment type="similarity">
    <text evidence="2">Belongs to the TDE1 family.</text>
</comment>
<keyword evidence="3 6" id="KW-0812">Transmembrane</keyword>
<dbReference type="Pfam" id="PF03348">
    <property type="entry name" value="Serinc"/>
    <property type="match status" value="1"/>
</dbReference>
<feature type="transmembrane region" description="Helical" evidence="6">
    <location>
        <begin position="277"/>
        <end position="295"/>
    </location>
</feature>
<reference evidence="8" key="2">
    <citation type="submission" date="2025-09" db="UniProtKB">
        <authorList>
            <consortium name="Ensembl"/>
        </authorList>
    </citation>
    <scope>IDENTIFICATION</scope>
</reference>
<dbReference type="PANTHER" id="PTHR10383:SF22">
    <property type="entry name" value="SERINE INCORPORATOR 2"/>
    <property type="match status" value="1"/>
</dbReference>
<dbReference type="PANTHER" id="PTHR10383">
    <property type="entry name" value="SERINE INCORPORATOR"/>
    <property type="match status" value="1"/>
</dbReference>
<feature type="chain" id="PRO_5025350701" evidence="7">
    <location>
        <begin position="17"/>
        <end position="412"/>
    </location>
</feature>
<dbReference type="OrthoDB" id="5963193at2759"/>
<evidence type="ECO:0000313" key="8">
    <source>
        <dbReference type="Ensembl" id="ENSSGRP00000107612.1"/>
    </source>
</evidence>
<evidence type="ECO:0000256" key="3">
    <source>
        <dbReference type="ARBA" id="ARBA00022692"/>
    </source>
</evidence>
<evidence type="ECO:0000256" key="6">
    <source>
        <dbReference type="SAM" id="Phobius"/>
    </source>
</evidence>
<name>A0A672T0H3_SINGR</name>
<evidence type="ECO:0000256" key="7">
    <source>
        <dbReference type="SAM" id="SignalP"/>
    </source>
</evidence>
<accession>A0A672T0H3</accession>
<dbReference type="FunCoup" id="A0A672T0H3">
    <property type="interactions" value="1760"/>
</dbReference>
<feature type="transmembrane region" description="Helical" evidence="6">
    <location>
        <begin position="156"/>
        <end position="179"/>
    </location>
</feature>
<dbReference type="KEGG" id="sgh:107595902"/>
<dbReference type="GO" id="GO:0016020">
    <property type="term" value="C:membrane"/>
    <property type="evidence" value="ECO:0007669"/>
    <property type="project" value="UniProtKB-SubCell"/>
</dbReference>
<feature type="signal peptide" evidence="7">
    <location>
        <begin position="1"/>
        <end position="16"/>
    </location>
</feature>
<organism evidence="8 9">
    <name type="scientific">Sinocyclocheilus grahami</name>
    <name type="common">Dianchi golden-line fish</name>
    <name type="synonym">Barbus grahami</name>
    <dbReference type="NCBI Taxonomy" id="75366"/>
    <lineage>
        <taxon>Eukaryota</taxon>
        <taxon>Metazoa</taxon>
        <taxon>Chordata</taxon>
        <taxon>Craniata</taxon>
        <taxon>Vertebrata</taxon>
        <taxon>Euteleostomi</taxon>
        <taxon>Actinopterygii</taxon>
        <taxon>Neopterygii</taxon>
        <taxon>Teleostei</taxon>
        <taxon>Ostariophysi</taxon>
        <taxon>Cypriniformes</taxon>
        <taxon>Cyprinidae</taxon>
        <taxon>Cyprininae</taxon>
        <taxon>Sinocyclocheilus</taxon>
    </lineage>
</organism>
<keyword evidence="4 6" id="KW-1133">Transmembrane helix</keyword>
<dbReference type="Proteomes" id="UP000472262">
    <property type="component" value="Unassembled WGS sequence"/>
</dbReference>
<dbReference type="InParanoid" id="A0A672T0H3"/>
<dbReference type="AlphaFoldDB" id="A0A672T0H3"/>
<dbReference type="OMA" id="QENYHET"/>
<evidence type="ECO:0000256" key="4">
    <source>
        <dbReference type="ARBA" id="ARBA00022989"/>
    </source>
</evidence>
<evidence type="ECO:0000313" key="9">
    <source>
        <dbReference type="Proteomes" id="UP000472262"/>
    </source>
</evidence>
<protein>
    <submittedName>
        <fullName evidence="8">Serine incorporator 2-like</fullName>
    </submittedName>
</protein>
<keyword evidence="9" id="KW-1185">Reference proteome</keyword>
<reference evidence="8" key="1">
    <citation type="submission" date="2025-08" db="UniProtKB">
        <authorList>
            <consortium name="Ensembl"/>
        </authorList>
    </citation>
    <scope>IDENTIFICATION</scope>
</reference>
<dbReference type="InterPro" id="IPR005016">
    <property type="entry name" value="TDE1/TMS"/>
</dbReference>
<sequence>MGACMALCSLASCASCLCGSAPCLLSGCCPSTYSSTASRLAFSFFLLLGTVVSIIMILPGMETQLKKIPGFCEGGSSIPVFEGKVNCEIIVGYKSVYRMCFAMACFFLLFSIIMIRVRSSKDPRATIQNGFWFFKFLILVALTVGAFFIPDGAFNTALLSFTLVHYICAFAAVVLFYIFYTQPDDCAEHKAFISLNLIFCIIVSVVAVLPKVQEAQPSSGLLQASLISLYTMYLTWSAMSNNPNRKCNPSLLRLVRGGPTAVTPTSAPGIQTQWWDAQSIVGLVIFLLCTLYASIRSSNNSQVNKLMQTEEVQGLAAGDASEGVSEDGVRRALDNEEDSVTYSYSFFHFSLFLASLYIMMTLTNWYQPETDYAAMKTSMPSVWVKICSSWLGLVLYLWTLVAPLILSDRDFD</sequence>
<gene>
    <name evidence="8" type="primary">serinc2</name>
</gene>
<feature type="transmembrane region" description="Helical" evidence="6">
    <location>
        <begin position="96"/>
        <end position="117"/>
    </location>
</feature>
<dbReference type="CTD" id="347735"/>
<evidence type="ECO:0000256" key="5">
    <source>
        <dbReference type="ARBA" id="ARBA00023136"/>
    </source>
</evidence>
<feature type="transmembrane region" description="Helical" evidence="6">
    <location>
        <begin position="221"/>
        <end position="239"/>
    </location>
</feature>
<feature type="transmembrane region" description="Helical" evidence="6">
    <location>
        <begin position="41"/>
        <end position="58"/>
    </location>
</feature>
<evidence type="ECO:0000256" key="1">
    <source>
        <dbReference type="ARBA" id="ARBA00004141"/>
    </source>
</evidence>
<dbReference type="RefSeq" id="XP_016141979.1">
    <property type="nucleotide sequence ID" value="XM_016286493.1"/>
</dbReference>
<dbReference type="GeneID" id="107595902"/>
<proteinExistence type="inferred from homology"/>
<feature type="transmembrane region" description="Helical" evidence="6">
    <location>
        <begin position="382"/>
        <end position="406"/>
    </location>
</feature>
<feature type="transmembrane region" description="Helical" evidence="6">
    <location>
        <begin position="340"/>
        <end position="362"/>
    </location>
</feature>
<evidence type="ECO:0000256" key="2">
    <source>
        <dbReference type="ARBA" id="ARBA00006665"/>
    </source>
</evidence>
<keyword evidence="7" id="KW-0732">Signal</keyword>
<feature type="transmembrane region" description="Helical" evidence="6">
    <location>
        <begin position="129"/>
        <end position="149"/>
    </location>
</feature>
<comment type="subcellular location">
    <subcellularLocation>
        <location evidence="1">Membrane</location>
        <topology evidence="1">Multi-pass membrane protein</topology>
    </subcellularLocation>
</comment>
<feature type="transmembrane region" description="Helical" evidence="6">
    <location>
        <begin position="191"/>
        <end position="209"/>
    </location>
</feature>